<dbReference type="SUPFAM" id="SSF53850">
    <property type="entry name" value="Periplasmic binding protein-like II"/>
    <property type="match status" value="1"/>
</dbReference>
<evidence type="ECO:0000313" key="4">
    <source>
        <dbReference type="Proteomes" id="UP000249688"/>
    </source>
</evidence>
<keyword evidence="4" id="KW-1185">Reference proteome</keyword>
<proteinExistence type="inferred from homology"/>
<sequence length="326" mass="34513">MSNTRRSGIERRSLLALPVLLAAPAALAQTWPTRPLRLVVPYTPGGGTDNLGRLVARQLSERLKQSVVIENRGGAGGNIGATVVAQAPADGYTLLFTGNGIAISDLLFRNPGFDWKRDFVHVARFASTTMLLVVNPAVPAQDLAGFIAYARANPGKLNHGTPGAGTSQHLAGALFDDMAGTNIVHVPYRGTGPSVAGLLAGEVQAMFASVSAVEAFIQDGRLRALAATSAQRARAWPNLPAISEALPGYAAELWYTLAAPARTPEAVIALLEQSARDVMADDAFKQLLMERGFEPEFLGSRDLTKALEADASRWGPALQRIGITPE</sequence>
<dbReference type="PANTHER" id="PTHR42928">
    <property type="entry name" value="TRICARBOXYLATE-BINDING PROTEIN"/>
    <property type="match status" value="1"/>
</dbReference>
<evidence type="ECO:0000256" key="1">
    <source>
        <dbReference type="ARBA" id="ARBA00006987"/>
    </source>
</evidence>
<gene>
    <name evidence="3" type="ORF">C8P66_106119</name>
</gene>
<feature type="signal peptide" evidence="2">
    <location>
        <begin position="1"/>
        <end position="28"/>
    </location>
</feature>
<dbReference type="PIRSF" id="PIRSF017082">
    <property type="entry name" value="YflP"/>
    <property type="match status" value="1"/>
</dbReference>
<dbReference type="Pfam" id="PF03401">
    <property type="entry name" value="TctC"/>
    <property type="match status" value="1"/>
</dbReference>
<dbReference type="Gene3D" id="3.40.190.150">
    <property type="entry name" value="Bordetella uptake gene, domain 1"/>
    <property type="match status" value="1"/>
</dbReference>
<keyword evidence="2" id="KW-0732">Signal</keyword>
<organism evidence="3 4">
    <name type="scientific">Humitalea rosea</name>
    <dbReference type="NCBI Taxonomy" id="990373"/>
    <lineage>
        <taxon>Bacteria</taxon>
        <taxon>Pseudomonadati</taxon>
        <taxon>Pseudomonadota</taxon>
        <taxon>Alphaproteobacteria</taxon>
        <taxon>Acetobacterales</taxon>
        <taxon>Roseomonadaceae</taxon>
        <taxon>Humitalea</taxon>
    </lineage>
</organism>
<dbReference type="OrthoDB" id="7251092at2"/>
<comment type="caution">
    <text evidence="3">The sequence shown here is derived from an EMBL/GenBank/DDBJ whole genome shotgun (WGS) entry which is preliminary data.</text>
</comment>
<evidence type="ECO:0000313" key="3">
    <source>
        <dbReference type="EMBL" id="PZW48115.1"/>
    </source>
</evidence>
<feature type="chain" id="PRO_5015930982" evidence="2">
    <location>
        <begin position="29"/>
        <end position="326"/>
    </location>
</feature>
<dbReference type="CDD" id="cd13578">
    <property type="entry name" value="PBP2_Bug27"/>
    <property type="match status" value="1"/>
</dbReference>
<dbReference type="InterPro" id="IPR005064">
    <property type="entry name" value="BUG"/>
</dbReference>
<accession>A0A2W7IMR0</accession>
<reference evidence="3 4" key="1">
    <citation type="submission" date="2018-06" db="EMBL/GenBank/DDBJ databases">
        <title>Genomic Encyclopedia of Archaeal and Bacterial Type Strains, Phase II (KMG-II): from individual species to whole genera.</title>
        <authorList>
            <person name="Goeker M."/>
        </authorList>
    </citation>
    <scope>NUCLEOTIDE SEQUENCE [LARGE SCALE GENOMIC DNA]</scope>
    <source>
        <strain evidence="3 4">DSM 24525</strain>
    </source>
</reference>
<keyword evidence="3" id="KW-0675">Receptor</keyword>
<evidence type="ECO:0000256" key="2">
    <source>
        <dbReference type="SAM" id="SignalP"/>
    </source>
</evidence>
<dbReference type="InterPro" id="IPR042100">
    <property type="entry name" value="Bug_dom1"/>
</dbReference>
<dbReference type="Gene3D" id="3.40.190.10">
    <property type="entry name" value="Periplasmic binding protein-like II"/>
    <property type="match status" value="1"/>
</dbReference>
<dbReference type="EMBL" id="QKYU01000006">
    <property type="protein sequence ID" value="PZW48115.1"/>
    <property type="molecule type" value="Genomic_DNA"/>
</dbReference>
<dbReference type="PANTHER" id="PTHR42928:SF5">
    <property type="entry name" value="BLR1237 PROTEIN"/>
    <property type="match status" value="1"/>
</dbReference>
<dbReference type="Proteomes" id="UP000249688">
    <property type="component" value="Unassembled WGS sequence"/>
</dbReference>
<name>A0A2W7IMR0_9PROT</name>
<dbReference type="AlphaFoldDB" id="A0A2W7IMR0"/>
<protein>
    <submittedName>
        <fullName evidence="3">Tripartite-type tricarboxylate transporter receptor subunit TctC</fullName>
    </submittedName>
</protein>
<comment type="similarity">
    <text evidence="1">Belongs to the UPF0065 (bug) family.</text>
</comment>
<dbReference type="RefSeq" id="WP_158537134.1">
    <property type="nucleotide sequence ID" value="NZ_QKYU01000006.1"/>
</dbReference>